<dbReference type="Gene3D" id="2.40.30.110">
    <property type="entry name" value="Aminomethyltransferase beta-barrel domains"/>
    <property type="match status" value="1"/>
</dbReference>
<dbReference type="PIRSF" id="PIRSF006487">
    <property type="entry name" value="GcvT"/>
    <property type="match status" value="1"/>
</dbReference>
<dbReference type="SUPFAM" id="SSF101790">
    <property type="entry name" value="Aminomethyltransferase beta-barrel domain"/>
    <property type="match status" value="1"/>
</dbReference>
<dbReference type="InterPro" id="IPR029043">
    <property type="entry name" value="GcvT/YgfZ_C"/>
</dbReference>
<keyword evidence="3 7" id="KW-0032">Aminotransferase</keyword>
<feature type="domain" description="Aminomethyltransferase C-terminal" evidence="10">
    <location>
        <begin position="283"/>
        <end position="362"/>
    </location>
</feature>
<dbReference type="GO" id="GO:0004047">
    <property type="term" value="F:aminomethyltransferase activity"/>
    <property type="evidence" value="ECO:0007669"/>
    <property type="project" value="UniProtKB-UniRule"/>
</dbReference>
<dbReference type="GO" id="GO:0032259">
    <property type="term" value="P:methylation"/>
    <property type="evidence" value="ECO:0007669"/>
    <property type="project" value="UniProtKB-KW"/>
</dbReference>
<dbReference type="Proteomes" id="UP000515237">
    <property type="component" value="Chromosome"/>
</dbReference>
<dbReference type="InterPro" id="IPR006222">
    <property type="entry name" value="GCVT_N"/>
</dbReference>
<dbReference type="EC" id="2.1.2.10" evidence="2 7"/>
<dbReference type="InterPro" id="IPR013977">
    <property type="entry name" value="GcvT_C"/>
</dbReference>
<dbReference type="GO" id="GO:0019464">
    <property type="term" value="P:glycine decarboxylation via glycine cleavage system"/>
    <property type="evidence" value="ECO:0007669"/>
    <property type="project" value="UniProtKB-UniRule"/>
</dbReference>
<dbReference type="FunFam" id="2.40.30.110:FF:000003">
    <property type="entry name" value="Aminomethyltransferase"/>
    <property type="match status" value="1"/>
</dbReference>
<reference evidence="11 12" key="1">
    <citation type="journal article" date="2018" name="Int. J. Syst. Evol. Microbiol.">
        <title>Adhaeribacter swui sp. nov., isolated from wet mud.</title>
        <authorList>
            <person name="Kim D.U."/>
            <person name="Kim K.W."/>
            <person name="Kang M.S."/>
            <person name="Kim J.Y."/>
            <person name="Jang J.H."/>
            <person name="Kim M.K."/>
        </authorList>
    </citation>
    <scope>NUCLEOTIDE SEQUENCE [LARGE SCALE GENOMIC DNA]</scope>
    <source>
        <strain evidence="11 12">KCTC 52873</strain>
    </source>
</reference>
<comment type="catalytic activity">
    <reaction evidence="6 7">
        <text>N(6)-[(R)-S(8)-aminomethyldihydrolipoyl]-L-lysyl-[protein] + (6S)-5,6,7,8-tetrahydrofolate = N(6)-[(R)-dihydrolipoyl]-L-lysyl-[protein] + (6R)-5,10-methylene-5,6,7,8-tetrahydrofolate + NH4(+)</text>
        <dbReference type="Rhea" id="RHEA:16945"/>
        <dbReference type="Rhea" id="RHEA-COMP:10475"/>
        <dbReference type="Rhea" id="RHEA-COMP:10492"/>
        <dbReference type="ChEBI" id="CHEBI:15636"/>
        <dbReference type="ChEBI" id="CHEBI:28938"/>
        <dbReference type="ChEBI" id="CHEBI:57453"/>
        <dbReference type="ChEBI" id="CHEBI:83100"/>
        <dbReference type="ChEBI" id="CHEBI:83143"/>
        <dbReference type="EC" id="2.1.2.10"/>
    </reaction>
</comment>
<dbReference type="NCBIfam" id="TIGR00528">
    <property type="entry name" value="gcvT"/>
    <property type="match status" value="1"/>
</dbReference>
<dbReference type="GO" id="GO:0005960">
    <property type="term" value="C:glycine cleavage complex"/>
    <property type="evidence" value="ECO:0007669"/>
    <property type="project" value="InterPro"/>
</dbReference>
<dbReference type="RefSeq" id="WP_185271383.1">
    <property type="nucleotide sequence ID" value="NZ_CP055156.1"/>
</dbReference>
<keyword evidence="11" id="KW-0489">Methyltransferase</keyword>
<evidence type="ECO:0000259" key="10">
    <source>
        <dbReference type="Pfam" id="PF08669"/>
    </source>
</evidence>
<keyword evidence="4 7" id="KW-0808">Transferase</keyword>
<dbReference type="Gene3D" id="3.30.70.1400">
    <property type="entry name" value="Aminomethyltransferase beta-barrel domains"/>
    <property type="match status" value="1"/>
</dbReference>
<dbReference type="FunFam" id="3.30.70.1400:FF:000001">
    <property type="entry name" value="Aminomethyltransferase"/>
    <property type="match status" value="1"/>
</dbReference>
<dbReference type="AlphaFoldDB" id="A0A7G7GCK5"/>
<evidence type="ECO:0000259" key="9">
    <source>
        <dbReference type="Pfam" id="PF01571"/>
    </source>
</evidence>
<dbReference type="GO" id="GO:0005829">
    <property type="term" value="C:cytosol"/>
    <property type="evidence" value="ECO:0007669"/>
    <property type="project" value="TreeGrafter"/>
</dbReference>
<evidence type="ECO:0000256" key="2">
    <source>
        <dbReference type="ARBA" id="ARBA00012616"/>
    </source>
</evidence>
<dbReference type="InterPro" id="IPR022903">
    <property type="entry name" value="GcvT_bac"/>
</dbReference>
<evidence type="ECO:0000256" key="3">
    <source>
        <dbReference type="ARBA" id="ARBA00022576"/>
    </source>
</evidence>
<gene>
    <name evidence="7 11" type="primary">gcvT</name>
    <name evidence="11" type="ORF">HUW51_19980</name>
</gene>
<accession>A0A7G7GCK5</accession>
<dbReference type="InterPro" id="IPR028896">
    <property type="entry name" value="GcvT/YgfZ/DmdA"/>
</dbReference>
<feature type="binding site" evidence="8">
    <location>
        <position position="198"/>
    </location>
    <ligand>
        <name>substrate</name>
    </ligand>
</feature>
<dbReference type="Pfam" id="PF01571">
    <property type="entry name" value="GCV_T"/>
    <property type="match status" value="1"/>
</dbReference>
<dbReference type="Gene3D" id="3.30.1360.120">
    <property type="entry name" value="Probable tRNA modification gtpase trme, domain 1"/>
    <property type="match status" value="1"/>
</dbReference>
<evidence type="ECO:0000256" key="1">
    <source>
        <dbReference type="ARBA" id="ARBA00008609"/>
    </source>
</evidence>
<evidence type="ECO:0000256" key="4">
    <source>
        <dbReference type="ARBA" id="ARBA00022679"/>
    </source>
</evidence>
<dbReference type="SUPFAM" id="SSF103025">
    <property type="entry name" value="Folate-binding domain"/>
    <property type="match status" value="1"/>
</dbReference>
<dbReference type="GO" id="GO:0008483">
    <property type="term" value="F:transaminase activity"/>
    <property type="evidence" value="ECO:0007669"/>
    <property type="project" value="UniProtKB-KW"/>
</dbReference>
<dbReference type="PANTHER" id="PTHR43757:SF2">
    <property type="entry name" value="AMINOMETHYLTRANSFERASE, MITOCHONDRIAL"/>
    <property type="match status" value="1"/>
</dbReference>
<evidence type="ECO:0000313" key="12">
    <source>
        <dbReference type="Proteomes" id="UP000515237"/>
    </source>
</evidence>
<comment type="function">
    <text evidence="7">The glycine cleavage system catalyzes the degradation of glycine.</text>
</comment>
<evidence type="ECO:0000256" key="8">
    <source>
        <dbReference type="PIRSR" id="PIRSR006487-1"/>
    </source>
</evidence>
<comment type="similarity">
    <text evidence="1 7">Belongs to the GcvT family.</text>
</comment>
<feature type="domain" description="GCVT N-terminal" evidence="9">
    <location>
        <begin position="10"/>
        <end position="265"/>
    </location>
</feature>
<dbReference type="Pfam" id="PF08669">
    <property type="entry name" value="GCV_T_C"/>
    <property type="match status" value="1"/>
</dbReference>
<dbReference type="InterPro" id="IPR006223">
    <property type="entry name" value="GcvT"/>
</dbReference>
<dbReference type="GO" id="GO:0008168">
    <property type="term" value="F:methyltransferase activity"/>
    <property type="evidence" value="ECO:0007669"/>
    <property type="project" value="UniProtKB-KW"/>
</dbReference>
<dbReference type="EMBL" id="CP055156">
    <property type="protein sequence ID" value="QNF34889.1"/>
    <property type="molecule type" value="Genomic_DNA"/>
</dbReference>
<evidence type="ECO:0000313" key="11">
    <source>
        <dbReference type="EMBL" id="QNF34889.1"/>
    </source>
</evidence>
<evidence type="ECO:0000256" key="7">
    <source>
        <dbReference type="HAMAP-Rule" id="MF_00259"/>
    </source>
</evidence>
<evidence type="ECO:0000256" key="5">
    <source>
        <dbReference type="ARBA" id="ARBA00031395"/>
    </source>
</evidence>
<name>A0A7G7GCK5_9BACT</name>
<dbReference type="HAMAP" id="MF_00259">
    <property type="entry name" value="GcvT"/>
    <property type="match status" value="1"/>
</dbReference>
<dbReference type="Gene3D" id="4.10.1250.10">
    <property type="entry name" value="Aminomethyltransferase fragment"/>
    <property type="match status" value="1"/>
</dbReference>
<dbReference type="InterPro" id="IPR027266">
    <property type="entry name" value="TrmE/GcvT-like"/>
</dbReference>
<organism evidence="11 12">
    <name type="scientific">Adhaeribacter swui</name>
    <dbReference type="NCBI Taxonomy" id="2086471"/>
    <lineage>
        <taxon>Bacteria</taxon>
        <taxon>Pseudomonadati</taxon>
        <taxon>Bacteroidota</taxon>
        <taxon>Cytophagia</taxon>
        <taxon>Cytophagales</taxon>
        <taxon>Hymenobacteraceae</taxon>
        <taxon>Adhaeribacter</taxon>
    </lineage>
</organism>
<proteinExistence type="inferred from homology"/>
<evidence type="ECO:0000256" key="6">
    <source>
        <dbReference type="ARBA" id="ARBA00047665"/>
    </source>
</evidence>
<dbReference type="PANTHER" id="PTHR43757">
    <property type="entry name" value="AMINOMETHYLTRANSFERASE"/>
    <property type="match status" value="1"/>
</dbReference>
<dbReference type="NCBIfam" id="NF001567">
    <property type="entry name" value="PRK00389.1"/>
    <property type="match status" value="1"/>
</dbReference>
<protein>
    <recommendedName>
        <fullName evidence="2 7">Aminomethyltransferase</fullName>
        <ecNumber evidence="2 7">2.1.2.10</ecNumber>
    </recommendedName>
    <alternativeName>
        <fullName evidence="5 7">Glycine cleavage system T protein</fullName>
    </alternativeName>
</protein>
<keyword evidence="12" id="KW-1185">Reference proteome</keyword>
<dbReference type="KEGG" id="aswu:HUW51_19980"/>
<sequence length="364" mass="39927">MEELKKVALNDVHVALGAKMVPFAGYNMPVRYSSDLDEHHTVRQHVGIFDVSHMGEFMVEGPQALDLIQRVTTNDAGKLTDGKVQYSCFPNEQGGIVDDLLVYRFSAEKYMLVVNASNIEKDWAWINQYNTQGVTLENISNKLSLFAVQGPKATAALQSLTAVNLSEMVYYTFAVAEFAGVSEVIISATGYTGAGGFEIYVPNKHALTVWNEIMEAGAAFGIKPIGLGARDTLRLEMGYCLYGNDINDTTSPLEGGLGWITKLTKDFTNADFLRKQKEKGVTKKLVGFEMQEQGIPRAHYEIANAQGEIIGEVTSGTQSPTLSRGIGLGYVPVAFSQPGQELFIKVRNKLLRAKVVKLPFVKQA</sequence>
<comment type="subunit">
    <text evidence="7">The glycine cleavage system is composed of four proteins: P, T, L and H.</text>
</comment>